<evidence type="ECO:0000256" key="1">
    <source>
        <dbReference type="SAM" id="SignalP"/>
    </source>
</evidence>
<dbReference type="EMBL" id="JAWDGP010005470">
    <property type="protein sequence ID" value="KAK3756797.1"/>
    <property type="molecule type" value="Genomic_DNA"/>
</dbReference>
<gene>
    <name evidence="2" type="ORF">RRG08_003915</name>
</gene>
<feature type="chain" id="PRO_5042142008" evidence="1">
    <location>
        <begin position="23"/>
        <end position="118"/>
    </location>
</feature>
<feature type="signal peptide" evidence="1">
    <location>
        <begin position="1"/>
        <end position="22"/>
    </location>
</feature>
<organism evidence="2 3">
    <name type="scientific">Elysia crispata</name>
    <name type="common">lettuce slug</name>
    <dbReference type="NCBI Taxonomy" id="231223"/>
    <lineage>
        <taxon>Eukaryota</taxon>
        <taxon>Metazoa</taxon>
        <taxon>Spiralia</taxon>
        <taxon>Lophotrochozoa</taxon>
        <taxon>Mollusca</taxon>
        <taxon>Gastropoda</taxon>
        <taxon>Heterobranchia</taxon>
        <taxon>Euthyneura</taxon>
        <taxon>Panpulmonata</taxon>
        <taxon>Sacoglossa</taxon>
        <taxon>Placobranchoidea</taxon>
        <taxon>Plakobranchidae</taxon>
        <taxon>Elysia</taxon>
    </lineage>
</organism>
<comment type="caution">
    <text evidence="2">The sequence shown here is derived from an EMBL/GenBank/DDBJ whole genome shotgun (WGS) entry which is preliminary data.</text>
</comment>
<keyword evidence="1" id="KW-0732">Signal</keyword>
<reference evidence="2" key="1">
    <citation type="journal article" date="2023" name="G3 (Bethesda)">
        <title>A reference genome for the long-term kleptoplast-retaining sea slug Elysia crispata morphotype clarki.</title>
        <authorList>
            <person name="Eastman K.E."/>
            <person name="Pendleton A.L."/>
            <person name="Shaikh M.A."/>
            <person name="Suttiyut T."/>
            <person name="Ogas R."/>
            <person name="Tomko P."/>
            <person name="Gavelis G."/>
            <person name="Widhalm J.R."/>
            <person name="Wisecaver J.H."/>
        </authorList>
    </citation>
    <scope>NUCLEOTIDE SEQUENCE</scope>
    <source>
        <strain evidence="2">ECLA1</strain>
    </source>
</reference>
<sequence length="118" mass="13624">MSPHKHPILCLHLRFCLHFSLNFEDHTSRNPKAVVKLGARTTESSVSMRRAPWRRVIMLLVWSEFVHSLLRPQRPSRPESLAYLALDFTFYQLLVTSGTWKISALKPFHSVHLGPSCC</sequence>
<evidence type="ECO:0000313" key="3">
    <source>
        <dbReference type="Proteomes" id="UP001283361"/>
    </source>
</evidence>
<protein>
    <submittedName>
        <fullName evidence="2">Uncharacterized protein</fullName>
    </submittedName>
</protein>
<accession>A0AAE1D4C2</accession>
<dbReference type="AlphaFoldDB" id="A0AAE1D4C2"/>
<keyword evidence="3" id="KW-1185">Reference proteome</keyword>
<dbReference type="Proteomes" id="UP001283361">
    <property type="component" value="Unassembled WGS sequence"/>
</dbReference>
<proteinExistence type="predicted"/>
<evidence type="ECO:0000313" key="2">
    <source>
        <dbReference type="EMBL" id="KAK3756797.1"/>
    </source>
</evidence>
<name>A0AAE1D4C2_9GAST</name>